<dbReference type="PANTHER" id="PTHR12308">
    <property type="entry name" value="ANOCTAMIN"/>
    <property type="match status" value="1"/>
</dbReference>
<feature type="compositionally biased region" description="Polar residues" evidence="5">
    <location>
        <begin position="663"/>
        <end position="675"/>
    </location>
</feature>
<dbReference type="GO" id="GO:0032541">
    <property type="term" value="C:cortical endoplasmic reticulum"/>
    <property type="evidence" value="ECO:0007669"/>
    <property type="project" value="TreeGrafter"/>
</dbReference>
<feature type="compositionally biased region" description="Low complexity" evidence="5">
    <location>
        <begin position="932"/>
        <end position="942"/>
    </location>
</feature>
<dbReference type="InterPro" id="IPR007632">
    <property type="entry name" value="Anoctamin"/>
</dbReference>
<dbReference type="Proteomes" id="UP000005627">
    <property type="component" value="Chromosome 6"/>
</dbReference>
<feature type="compositionally biased region" description="Polar residues" evidence="5">
    <location>
        <begin position="747"/>
        <end position="777"/>
    </location>
</feature>
<feature type="region of interest" description="Disordered" evidence="5">
    <location>
        <begin position="644"/>
        <end position="798"/>
    </location>
</feature>
<evidence type="ECO:0000313" key="8">
    <source>
        <dbReference type="EMBL" id="CCE92961.1"/>
    </source>
</evidence>
<keyword evidence="2 6" id="KW-0812">Transmembrane</keyword>
<reference evidence="8 9" key="1">
    <citation type="journal article" date="2011" name="Proc. Natl. Acad. Sci. U.S.A.">
        <title>Evolutionary erosion of yeast sex chromosomes by mating-type switching accidents.</title>
        <authorList>
            <person name="Gordon J.L."/>
            <person name="Armisen D."/>
            <person name="Proux-Wera E."/>
            <person name="Oheigeartaigh S.S."/>
            <person name="Byrne K.P."/>
            <person name="Wolfe K.H."/>
        </authorList>
    </citation>
    <scope>NUCLEOTIDE SEQUENCE [LARGE SCALE GENOMIC DNA]</scope>
    <source>
        <strain evidence="9">ATCC 10662 / CBS 1146 / NBRC 0425 / NCYC 2629 / NRRL Y-866</strain>
    </source>
</reference>
<dbReference type="eggNOG" id="KOG2513">
    <property type="taxonomic scope" value="Eukaryota"/>
</dbReference>
<evidence type="ECO:0000256" key="5">
    <source>
        <dbReference type="SAM" id="MobiDB-lite"/>
    </source>
</evidence>
<feature type="compositionally biased region" description="Basic and acidic residues" evidence="5">
    <location>
        <begin position="677"/>
        <end position="702"/>
    </location>
</feature>
<dbReference type="KEGG" id="tdl:TDEL_0F01500"/>
<name>G8ZWG7_TORDE</name>
<dbReference type="HOGENOM" id="CLU_014462_0_0_1"/>
<dbReference type="STRING" id="1076872.G8ZWG7"/>
<evidence type="ECO:0000256" key="4">
    <source>
        <dbReference type="ARBA" id="ARBA00023136"/>
    </source>
</evidence>
<dbReference type="GO" id="GO:0016020">
    <property type="term" value="C:membrane"/>
    <property type="evidence" value="ECO:0007669"/>
    <property type="project" value="UniProtKB-SubCell"/>
</dbReference>
<dbReference type="EMBL" id="HE616747">
    <property type="protein sequence ID" value="CCE92961.1"/>
    <property type="molecule type" value="Genomic_DNA"/>
</dbReference>
<feature type="transmembrane region" description="Helical" evidence="6">
    <location>
        <begin position="314"/>
        <end position="337"/>
    </location>
</feature>
<keyword evidence="3 6" id="KW-1133">Transmembrane helix</keyword>
<feature type="compositionally biased region" description="Basic and acidic residues" evidence="5">
    <location>
        <begin position="830"/>
        <end position="849"/>
    </location>
</feature>
<evidence type="ECO:0000256" key="3">
    <source>
        <dbReference type="ARBA" id="ARBA00022989"/>
    </source>
</evidence>
<proteinExistence type="predicted"/>
<feature type="region of interest" description="Disordered" evidence="5">
    <location>
        <begin position="810"/>
        <end position="1050"/>
    </location>
</feature>
<feature type="domain" description="Anoctamin transmembrane" evidence="7">
    <location>
        <begin position="140"/>
        <end position="601"/>
    </location>
</feature>
<accession>G8ZWG7</accession>
<dbReference type="Pfam" id="PF04547">
    <property type="entry name" value="Anoctamin"/>
    <property type="match status" value="1"/>
</dbReference>
<evidence type="ECO:0000313" key="9">
    <source>
        <dbReference type="Proteomes" id="UP000005627"/>
    </source>
</evidence>
<feature type="compositionally biased region" description="Basic and acidic residues" evidence="5">
    <location>
        <begin position="867"/>
        <end position="886"/>
    </location>
</feature>
<protein>
    <recommendedName>
        <fullName evidence="7">Anoctamin transmembrane domain-containing protein</fullName>
    </recommendedName>
</protein>
<feature type="transmembrane region" description="Helical" evidence="6">
    <location>
        <begin position="149"/>
        <end position="166"/>
    </location>
</feature>
<keyword evidence="9" id="KW-1185">Reference proteome</keyword>
<feature type="compositionally biased region" description="Polar residues" evidence="5">
    <location>
        <begin position="943"/>
        <end position="958"/>
    </location>
</feature>
<feature type="transmembrane region" description="Helical" evidence="6">
    <location>
        <begin position="230"/>
        <end position="256"/>
    </location>
</feature>
<dbReference type="RefSeq" id="XP_003682172.1">
    <property type="nucleotide sequence ID" value="XM_003682124.1"/>
</dbReference>
<dbReference type="GO" id="GO:0005254">
    <property type="term" value="F:chloride channel activity"/>
    <property type="evidence" value="ECO:0007669"/>
    <property type="project" value="TreeGrafter"/>
</dbReference>
<feature type="transmembrane region" description="Helical" evidence="6">
    <location>
        <begin position="381"/>
        <end position="402"/>
    </location>
</feature>
<dbReference type="PANTHER" id="PTHR12308:SF73">
    <property type="entry name" value="ANOCTAMIN"/>
    <property type="match status" value="1"/>
</dbReference>
<feature type="compositionally biased region" description="Low complexity" evidence="5">
    <location>
        <begin position="819"/>
        <end position="829"/>
    </location>
</feature>
<dbReference type="InParanoid" id="G8ZWG7"/>
<dbReference type="InterPro" id="IPR049452">
    <property type="entry name" value="Anoctamin_TM"/>
</dbReference>
<gene>
    <name evidence="8" type="primary">TDEL0F01500</name>
    <name evidence="8" type="ORF">TDEL_0F01500</name>
</gene>
<organism evidence="8 9">
    <name type="scientific">Torulaspora delbrueckii</name>
    <name type="common">Yeast</name>
    <name type="synonym">Candida colliculosa</name>
    <dbReference type="NCBI Taxonomy" id="4950"/>
    <lineage>
        <taxon>Eukaryota</taxon>
        <taxon>Fungi</taxon>
        <taxon>Dikarya</taxon>
        <taxon>Ascomycota</taxon>
        <taxon>Saccharomycotina</taxon>
        <taxon>Saccharomycetes</taxon>
        <taxon>Saccharomycetales</taxon>
        <taxon>Saccharomycetaceae</taxon>
        <taxon>Torulaspora</taxon>
    </lineage>
</organism>
<feature type="transmembrane region" description="Helical" evidence="6">
    <location>
        <begin position="579"/>
        <end position="602"/>
    </location>
</feature>
<feature type="compositionally biased region" description="Basic residues" evidence="5">
    <location>
        <begin position="1032"/>
        <end position="1050"/>
    </location>
</feature>
<sequence>MSESFEQLDPNYVIAFEYSVDNLTQLITELSAKGLHVLPRPGYDKSTVYAFTRVEERDFQNNVERNGKTVLETNEESGDAILRKICEPLNFVKSITPIHDFETRKRLDKTATSLISKPFLLPSDHDLVLLERLTRNPRQALYFAYFRRYIIWLLPLSFVGAFTGLIRPSTPWEFNIPYTLTLIVWALLFASSWVYKAHAAYGAKFGKVQSITETSERKLSPPSIVLWKKLCFVPVAAVFVASLVAFQFFCFFIEIYVTQFYAGPLKSIFSLIPTVLICSYIPILTMIYNKFFVDKLVDWEDGPDPARSKVEKNFVLTFFTSYMPLFITLFFYLPLGYKVTPELRAIIAEWSFMLHIPVNGFKANVTDEDFIIDVKRYRNQFFYFIVTAQVIAVVMQNLLPIATDKILPLLKKKENQNGEDLNKVLTSTVKSYFPREVPLWQKVNSYHINGYGEFDVDENFKKLVIQFGFLTIFSIIWPLAPLVCLIFNFFIFKADLWRALKKCKPSSNPEDIQVNENNVNAVAVSADPWNRILELIAWVGTTACPTLLIMYRYSGLPGVGLQTKLEKRDLWYRQSPMPYSWTTILIIAILSEHAAVLSYAYLRKLFVASGQKLTHGFVPATDLQEPPQIDLTVLVKETTSFMSKIRGDGNNSGTVDKGRQNEKSTISKNTATFFNQKPEEPLAKKVPTNRELKTAEQPRSNEDSSVNAALTRDVGTRSDAVPKPQAVANVAPKTAVPDQANGGYKNEPQQRAEQNVNGKEVSPETTSTQDTAQNSLDQVKGKNLPNGFSGAAGATLPETIPTSKNYYLRYDKDGNPVRSLSSAETSKSSLSKERALPEEAKNEPIKQPKQELQQEPLKENNIPVPKENTHVSEVTPEKHRDAKPAEDQQAFASEPRSLDPAKTITSLPQVQPVHEEDARYSPSKPDPDSSLAAAAAAAAAKADQSSHSRTSSKVNAVQQFGRDNPTLVKSTNTTETSGASHGRSSFERANSVKSKAAPSTDSRSSAGARKSTLGTKRASIDSIPKDSASKHTEHKPKHKKGLLHKLKKKL</sequence>
<feature type="compositionally biased region" description="Polar residues" evidence="5">
    <location>
        <begin position="967"/>
        <end position="1005"/>
    </location>
</feature>
<dbReference type="FunCoup" id="G8ZWG7">
    <property type="interactions" value="333"/>
</dbReference>
<evidence type="ECO:0000256" key="2">
    <source>
        <dbReference type="ARBA" id="ARBA00022692"/>
    </source>
</evidence>
<dbReference type="AlphaFoldDB" id="G8ZWG7"/>
<feature type="transmembrane region" description="Helical" evidence="6">
    <location>
        <begin position="178"/>
        <end position="195"/>
    </location>
</feature>
<evidence type="ECO:0000256" key="6">
    <source>
        <dbReference type="SAM" id="Phobius"/>
    </source>
</evidence>
<evidence type="ECO:0000256" key="1">
    <source>
        <dbReference type="ARBA" id="ARBA00004141"/>
    </source>
</evidence>
<dbReference type="OrthoDB" id="296386at2759"/>
<feature type="transmembrane region" description="Helical" evidence="6">
    <location>
        <begin position="463"/>
        <end position="492"/>
    </location>
</feature>
<evidence type="ECO:0000259" key="7">
    <source>
        <dbReference type="Pfam" id="PF04547"/>
    </source>
</evidence>
<feature type="transmembrane region" description="Helical" evidence="6">
    <location>
        <begin position="268"/>
        <end position="293"/>
    </location>
</feature>
<dbReference type="GeneID" id="11501342"/>
<keyword evidence="4 6" id="KW-0472">Membrane</keyword>
<comment type="subcellular location">
    <subcellularLocation>
        <location evidence="1">Membrane</location>
        <topology evidence="1">Multi-pass membrane protein</topology>
    </subcellularLocation>
</comment>